<evidence type="ECO:0008006" key="3">
    <source>
        <dbReference type="Google" id="ProtNLM"/>
    </source>
</evidence>
<evidence type="ECO:0000313" key="2">
    <source>
        <dbReference type="WBParaSite" id="MBELARI_LOCUS878"/>
    </source>
</evidence>
<organism evidence="1 2">
    <name type="scientific">Mesorhabditis belari</name>
    <dbReference type="NCBI Taxonomy" id="2138241"/>
    <lineage>
        <taxon>Eukaryota</taxon>
        <taxon>Metazoa</taxon>
        <taxon>Ecdysozoa</taxon>
        <taxon>Nematoda</taxon>
        <taxon>Chromadorea</taxon>
        <taxon>Rhabditida</taxon>
        <taxon>Rhabditina</taxon>
        <taxon>Rhabditomorpha</taxon>
        <taxon>Rhabditoidea</taxon>
        <taxon>Rhabditidae</taxon>
        <taxon>Mesorhabditinae</taxon>
        <taxon>Mesorhabditis</taxon>
    </lineage>
</organism>
<dbReference type="WBParaSite" id="MBELARI_LOCUS878">
    <property type="protein sequence ID" value="MBELARI_LOCUS878"/>
    <property type="gene ID" value="MBELARI_LOCUS878"/>
</dbReference>
<dbReference type="Proteomes" id="UP000887575">
    <property type="component" value="Unassembled WGS sequence"/>
</dbReference>
<keyword evidence="1" id="KW-1185">Reference proteome</keyword>
<reference evidence="2" key="1">
    <citation type="submission" date="2024-02" db="UniProtKB">
        <authorList>
            <consortium name="WormBaseParasite"/>
        </authorList>
    </citation>
    <scope>IDENTIFICATION</scope>
</reference>
<evidence type="ECO:0000313" key="1">
    <source>
        <dbReference type="Proteomes" id="UP000887575"/>
    </source>
</evidence>
<protein>
    <recommendedName>
        <fullName evidence="3">Apple domain-containing protein</fullName>
    </recommendedName>
</protein>
<accession>A0AAF3FQ30</accession>
<dbReference type="AlphaFoldDB" id="A0AAF3FQ30"/>
<sequence>MMISRDGSPVLPSTPGECVPADPPMTLPITYYWEHQYQYRDGQALYQTHLKTLKDCHNNCVHNLTCGTYYWSATNTSCVWYKTTEIYKNQMQSHTSSEVIFSRRYYPLTTSRLNYVTRNPYTYIYQNLAGTGQSQWQYSYNQKASSKAVLCVLWRPTRGCSLQVYGTKNGALDFVTVASQYFFLSSVKGICDATEPIYTYKTTTGVLGTIYSNTKNKSWSLSNTMFSWPLSYCEG</sequence>
<proteinExistence type="predicted"/>
<name>A0AAF3FQ30_9BILA</name>